<protein>
    <submittedName>
        <fullName evidence="1">Uncharacterized protein</fullName>
    </submittedName>
</protein>
<evidence type="ECO:0000313" key="1">
    <source>
        <dbReference type="EMBL" id="QRR02705.1"/>
    </source>
</evidence>
<proteinExistence type="predicted"/>
<sequence length="159" mass="18663">MNNRSWENTYSNAYHTLKLFSSKNDACPSAVRYILDNVLYDERMVWQEQLMFTNIPPQPGRYALTSEILNECDTSNRIVCLLFSQMELDVGGDSFIILENEENYFDIQEFNTKTGEIKGQFKCTFVLKPPRLFKKVFPDTLRFTEGQYYAKLVPPRFPK</sequence>
<organism evidence="1 2">
    <name type="scientific">Dyadobacter sandarakinus</name>
    <dbReference type="NCBI Taxonomy" id="2747268"/>
    <lineage>
        <taxon>Bacteria</taxon>
        <taxon>Pseudomonadati</taxon>
        <taxon>Bacteroidota</taxon>
        <taxon>Cytophagia</taxon>
        <taxon>Cytophagales</taxon>
        <taxon>Spirosomataceae</taxon>
        <taxon>Dyadobacter</taxon>
    </lineage>
</organism>
<name>A0ABX7I9P4_9BACT</name>
<dbReference type="EMBL" id="CP056775">
    <property type="protein sequence ID" value="QRR02705.1"/>
    <property type="molecule type" value="Genomic_DNA"/>
</dbReference>
<keyword evidence="2" id="KW-1185">Reference proteome</keyword>
<gene>
    <name evidence="1" type="ORF">HWI92_18185</name>
</gene>
<accession>A0ABX7I9P4</accession>
<reference evidence="1 2" key="1">
    <citation type="submission" date="2020-06" db="EMBL/GenBank/DDBJ databases">
        <title>Dyadobacter sandarakinus sp. nov., isolated from the soil of the Arctic Yellow River Station.</title>
        <authorList>
            <person name="Zhang Y."/>
            <person name="Peng F."/>
        </authorList>
    </citation>
    <scope>NUCLEOTIDE SEQUENCE [LARGE SCALE GENOMIC DNA]</scope>
    <source>
        <strain evidence="1 2">Q3-56</strain>
    </source>
</reference>
<dbReference type="Proteomes" id="UP000612680">
    <property type="component" value="Chromosome"/>
</dbReference>
<dbReference type="RefSeq" id="WP_204657920.1">
    <property type="nucleotide sequence ID" value="NZ_CP056775.1"/>
</dbReference>
<evidence type="ECO:0000313" key="2">
    <source>
        <dbReference type="Proteomes" id="UP000612680"/>
    </source>
</evidence>